<protein>
    <submittedName>
        <fullName evidence="1">Mss4-like protein</fullName>
    </submittedName>
</protein>
<evidence type="ECO:0000313" key="2">
    <source>
        <dbReference type="Proteomes" id="UP001497680"/>
    </source>
</evidence>
<gene>
    <name evidence="1" type="ORF">F4821DRAFT_248659</name>
</gene>
<proteinExistence type="predicted"/>
<comment type="caution">
    <text evidence="1">The sequence shown here is derived from an EMBL/GenBank/DDBJ whole genome shotgun (WGS) entry which is preliminary data.</text>
</comment>
<reference evidence="1 2" key="1">
    <citation type="journal article" date="2022" name="New Phytol.">
        <title>Ecological generalism drives hyperdiversity of secondary metabolite gene clusters in xylarialean endophytes.</title>
        <authorList>
            <person name="Franco M.E.E."/>
            <person name="Wisecaver J.H."/>
            <person name="Arnold A.E."/>
            <person name="Ju Y.M."/>
            <person name="Slot J.C."/>
            <person name="Ahrendt S."/>
            <person name="Moore L.P."/>
            <person name="Eastman K.E."/>
            <person name="Scott K."/>
            <person name="Konkel Z."/>
            <person name="Mondo S.J."/>
            <person name="Kuo A."/>
            <person name="Hayes R.D."/>
            <person name="Haridas S."/>
            <person name="Andreopoulos B."/>
            <person name="Riley R."/>
            <person name="LaButti K."/>
            <person name="Pangilinan J."/>
            <person name="Lipzen A."/>
            <person name="Amirebrahimi M."/>
            <person name="Yan J."/>
            <person name="Adam C."/>
            <person name="Keymanesh K."/>
            <person name="Ng V."/>
            <person name="Louie K."/>
            <person name="Northen T."/>
            <person name="Drula E."/>
            <person name="Henrissat B."/>
            <person name="Hsieh H.M."/>
            <person name="Youens-Clark K."/>
            <person name="Lutzoni F."/>
            <person name="Miadlikowska J."/>
            <person name="Eastwood D.C."/>
            <person name="Hamelin R.C."/>
            <person name="Grigoriev I.V."/>
            <person name="U'Ren J.M."/>
        </authorList>
    </citation>
    <scope>NUCLEOTIDE SEQUENCE [LARGE SCALE GENOMIC DNA]</scope>
    <source>
        <strain evidence="1 2">ER1909</strain>
    </source>
</reference>
<keyword evidence="2" id="KW-1185">Reference proteome</keyword>
<dbReference type="Proteomes" id="UP001497680">
    <property type="component" value="Unassembled WGS sequence"/>
</dbReference>
<sequence length="158" mass="17375">MAATDAKPLTVRCQCGNVSFPTPTPKPIALFYCHCTECQKQTSSAFGTSAIFTADGLFPLAPELAGRLKLWTRATENGRTMDCYFCSGCGSRMFHRIVDANGTPRSTISIKGGCIEGLEWNGGMHIYMRSAVLKIPAEWKQYETVPPWMKEALPNCDV</sequence>
<organism evidence="1 2">
    <name type="scientific">Hypoxylon rubiginosum</name>
    <dbReference type="NCBI Taxonomy" id="110542"/>
    <lineage>
        <taxon>Eukaryota</taxon>
        <taxon>Fungi</taxon>
        <taxon>Dikarya</taxon>
        <taxon>Ascomycota</taxon>
        <taxon>Pezizomycotina</taxon>
        <taxon>Sordariomycetes</taxon>
        <taxon>Xylariomycetidae</taxon>
        <taxon>Xylariales</taxon>
        <taxon>Hypoxylaceae</taxon>
        <taxon>Hypoxylon</taxon>
    </lineage>
</organism>
<evidence type="ECO:0000313" key="1">
    <source>
        <dbReference type="EMBL" id="KAI6081705.1"/>
    </source>
</evidence>
<accession>A0ACC0CMS4</accession>
<name>A0ACC0CMS4_9PEZI</name>
<dbReference type="EMBL" id="MU394388">
    <property type="protein sequence ID" value="KAI6081705.1"/>
    <property type="molecule type" value="Genomic_DNA"/>
</dbReference>